<name>A0AA88QUJ6_9ASTE</name>
<comment type="caution">
    <text evidence="2">The sequence shown here is derived from an EMBL/GenBank/DDBJ whole genome shotgun (WGS) entry which is preliminary data.</text>
</comment>
<evidence type="ECO:0000256" key="1">
    <source>
        <dbReference type="SAM" id="MobiDB-lite"/>
    </source>
</evidence>
<dbReference type="EMBL" id="JAVXUO010002955">
    <property type="protein sequence ID" value="KAK2968036.1"/>
    <property type="molecule type" value="Genomic_DNA"/>
</dbReference>
<proteinExistence type="predicted"/>
<protein>
    <submittedName>
        <fullName evidence="2">Uncharacterized protein</fullName>
    </submittedName>
</protein>
<evidence type="ECO:0000313" key="2">
    <source>
        <dbReference type="EMBL" id="KAK2968036.1"/>
    </source>
</evidence>
<feature type="compositionally biased region" description="Pro residues" evidence="1">
    <location>
        <begin position="142"/>
        <end position="152"/>
    </location>
</feature>
<sequence>MEAEEAGSSGLAMLVSWPCISCKTSLPSVAKSNVAFLDTGGSSRLAVHTIVFSATPARKIPTAYPLPCWWNPKAYRPEGDSQDKLNSRKLPLASALKSGQVYASQVDSSQAKTNNSQHQVVTMGQHQITTHYHFPRHNHLGPLPPNLQPPPLYNHQQPSRHHLSSTSNIHSHRHSTTANKVAIVDCSPLTPTATPPPPKTTSVTPGSTTDPQPPSKI</sequence>
<organism evidence="2 3">
    <name type="scientific">Escallonia rubra</name>
    <dbReference type="NCBI Taxonomy" id="112253"/>
    <lineage>
        <taxon>Eukaryota</taxon>
        <taxon>Viridiplantae</taxon>
        <taxon>Streptophyta</taxon>
        <taxon>Embryophyta</taxon>
        <taxon>Tracheophyta</taxon>
        <taxon>Spermatophyta</taxon>
        <taxon>Magnoliopsida</taxon>
        <taxon>eudicotyledons</taxon>
        <taxon>Gunneridae</taxon>
        <taxon>Pentapetalae</taxon>
        <taxon>asterids</taxon>
        <taxon>campanulids</taxon>
        <taxon>Escalloniales</taxon>
        <taxon>Escalloniaceae</taxon>
        <taxon>Escallonia</taxon>
    </lineage>
</organism>
<reference evidence="2" key="1">
    <citation type="submission" date="2022-12" db="EMBL/GenBank/DDBJ databases">
        <title>Draft genome assemblies for two species of Escallonia (Escalloniales).</title>
        <authorList>
            <person name="Chanderbali A."/>
            <person name="Dervinis C."/>
            <person name="Anghel I."/>
            <person name="Soltis D."/>
            <person name="Soltis P."/>
            <person name="Zapata F."/>
        </authorList>
    </citation>
    <scope>NUCLEOTIDE SEQUENCE</scope>
    <source>
        <strain evidence="2">UCBG92.1500</strain>
        <tissue evidence="2">Leaf</tissue>
    </source>
</reference>
<evidence type="ECO:0000313" key="3">
    <source>
        <dbReference type="Proteomes" id="UP001187471"/>
    </source>
</evidence>
<accession>A0AA88QUJ6</accession>
<dbReference type="Proteomes" id="UP001187471">
    <property type="component" value="Unassembled WGS sequence"/>
</dbReference>
<feature type="compositionally biased region" description="Low complexity" evidence="1">
    <location>
        <begin position="200"/>
        <end position="210"/>
    </location>
</feature>
<gene>
    <name evidence="2" type="ORF">RJ640_003770</name>
</gene>
<keyword evidence="3" id="KW-1185">Reference proteome</keyword>
<dbReference type="AlphaFoldDB" id="A0AA88QUJ6"/>
<feature type="region of interest" description="Disordered" evidence="1">
    <location>
        <begin position="139"/>
        <end position="217"/>
    </location>
</feature>